<dbReference type="RefSeq" id="WP_275420269.1">
    <property type="nucleotide sequence ID" value="NZ_CP106877.1"/>
</dbReference>
<feature type="transmembrane region" description="Helical" evidence="1">
    <location>
        <begin position="566"/>
        <end position="591"/>
    </location>
</feature>
<keyword evidence="3" id="KW-1185">Reference proteome</keyword>
<feature type="transmembrane region" description="Helical" evidence="1">
    <location>
        <begin position="597"/>
        <end position="617"/>
    </location>
</feature>
<name>A0A9E8RZZ8_9BACI</name>
<dbReference type="AlphaFoldDB" id="A0A9E8RZZ8"/>
<organism evidence="2 3">
    <name type="scientific">Fervidibacillus halotolerans</name>
    <dbReference type="NCBI Taxonomy" id="2980027"/>
    <lineage>
        <taxon>Bacteria</taxon>
        <taxon>Bacillati</taxon>
        <taxon>Bacillota</taxon>
        <taxon>Bacilli</taxon>
        <taxon>Bacillales</taxon>
        <taxon>Bacillaceae</taxon>
        <taxon>Fervidibacillus</taxon>
    </lineage>
</organism>
<gene>
    <name evidence="2" type="ORF">OE105_11245</name>
</gene>
<keyword evidence="1" id="KW-0472">Membrane</keyword>
<accession>A0A9E8RZZ8</accession>
<dbReference type="Proteomes" id="UP001164726">
    <property type="component" value="Chromosome"/>
</dbReference>
<dbReference type="KEGG" id="fhl:OE105_11245"/>
<keyword evidence="1" id="KW-1133">Transmembrane helix</keyword>
<evidence type="ECO:0000256" key="1">
    <source>
        <dbReference type="SAM" id="Phobius"/>
    </source>
</evidence>
<feature type="transmembrane region" description="Helical" evidence="1">
    <location>
        <begin position="388"/>
        <end position="408"/>
    </location>
</feature>
<proteinExistence type="predicted"/>
<sequence length="631" mass="71380">MKKKTLMWMTILVFLAISFGGLINRWKAEANNSVFEMVVPFEELFELTDETTLTLDGILPTLKDAGLTTVSFNPVTLSELEKQKVIQIFDEVELKEALLFTDYRTNLPLMEKGLYVTIPESPVHQSMIEHTFNPETVTIGDIPFYFLPKNDDLVPLTLILGYNEEAIEKVKSYGLHIILRGKNENPTNNGQMLEKMLELKDDKTNGILFSGMEALGYPITEEMVSYGIQLQEAGYHLYSIEFNNLKGLLTMARTTGYDTVRLHSLDLAGSKTIEELIDQAVRAIKERNIRSIFFHVDTNDPEKGLAGAIEFLQGVRDQAPENLTLGIPAPFEKIPVTSWNVLFVFAAGILFTYLASSLVRIPYVPLVAVAGMSLLAFMFFLLDRLLFIQLFALAIAIITPTFAVVSVLEEEKWNQLNLTGKYLQALGISVIGIIIIVGLLNGNGFVSGFELFRGVKLVYIGPIALVALHVFWNDFVQLWKKHGIQILQLEVRFWHLLLIALIVGGGTYYLLRSGNSGTVSEWELLFRNTLEDMLYVRPRTKEFLIGFPLFVFALHIFKRNILWGKILIIFGTIGFLSIVNTFTHLHIPLWVSMLRTLYSALIGFGIGLLLIFFYEIVTKWVKRSFHKANVS</sequence>
<feature type="transmembrane region" description="Helical" evidence="1">
    <location>
        <begin position="363"/>
        <end position="382"/>
    </location>
</feature>
<evidence type="ECO:0000313" key="3">
    <source>
        <dbReference type="Proteomes" id="UP001164726"/>
    </source>
</evidence>
<feature type="transmembrane region" description="Helical" evidence="1">
    <location>
        <begin position="493"/>
        <end position="511"/>
    </location>
</feature>
<feature type="transmembrane region" description="Helical" evidence="1">
    <location>
        <begin position="420"/>
        <end position="440"/>
    </location>
</feature>
<dbReference type="EMBL" id="CP106877">
    <property type="protein sequence ID" value="WAA12137.1"/>
    <property type="molecule type" value="Genomic_DNA"/>
</dbReference>
<keyword evidence="1" id="KW-0812">Transmembrane</keyword>
<dbReference type="Pfam" id="PF18949">
    <property type="entry name" value="DUF5693"/>
    <property type="match status" value="1"/>
</dbReference>
<protein>
    <submittedName>
        <fullName evidence="2">DUF5693 family protein</fullName>
    </submittedName>
</protein>
<feature type="transmembrane region" description="Helical" evidence="1">
    <location>
        <begin position="452"/>
        <end position="472"/>
    </location>
</feature>
<dbReference type="InterPro" id="IPR043748">
    <property type="entry name" value="DUF5693"/>
</dbReference>
<reference evidence="2" key="1">
    <citation type="submission" date="2022-09" db="EMBL/GenBank/DDBJ databases">
        <title>Complete Genomes of Fervidibacillus albus and Fervidibacillus halotolerans isolated from tidal flat sediments.</title>
        <authorList>
            <person name="Kwon K.K."/>
            <person name="Yang S.-H."/>
            <person name="Park M.J."/>
            <person name="Oh H.-M."/>
        </authorList>
    </citation>
    <scope>NUCLEOTIDE SEQUENCE</scope>
    <source>
        <strain evidence="2">MEBiC13594</strain>
    </source>
</reference>
<evidence type="ECO:0000313" key="2">
    <source>
        <dbReference type="EMBL" id="WAA12137.1"/>
    </source>
</evidence>
<feature type="transmembrane region" description="Helical" evidence="1">
    <location>
        <begin position="338"/>
        <end position="356"/>
    </location>
</feature>